<evidence type="ECO:0000313" key="3">
    <source>
        <dbReference type="EMBL" id="ANY83722.1"/>
    </source>
</evidence>
<feature type="region of interest" description="Disordered" evidence="1">
    <location>
        <begin position="72"/>
        <end position="100"/>
    </location>
</feature>
<dbReference type="KEGG" id="moc:BB934_36390"/>
<proteinExistence type="predicted"/>
<keyword evidence="3" id="KW-0614">Plasmid</keyword>
<accession>A0A1B2EUZ7</accession>
<dbReference type="AlphaFoldDB" id="A0A1B2EUZ7"/>
<dbReference type="RefSeq" id="WP_418294805.1">
    <property type="nucleotide sequence ID" value="NZ_CP016618.1"/>
</dbReference>
<reference evidence="3" key="1">
    <citation type="submission" date="2016-07" db="EMBL/GenBank/DDBJ databases">
        <title>Microvirga ossetica sp. nov. a new species of rhizobia isolated from root nodules of the legume species Vicia alpestris Steven originated from North Ossetia region in the Caucasus.</title>
        <authorList>
            <person name="Safronova V.I."/>
            <person name="Kuznetsova I.G."/>
            <person name="Sazanova A.L."/>
            <person name="Belimov A."/>
            <person name="Andronov E."/>
            <person name="Osledkin Y.S."/>
            <person name="Onishchuk O.P."/>
            <person name="Kurchak O.N."/>
            <person name="Shaposhnikov A.I."/>
            <person name="Willems A."/>
            <person name="Tikhonovich I.A."/>
        </authorList>
    </citation>
    <scope>NUCLEOTIDE SEQUENCE [LARGE SCALE GENOMIC DNA]</scope>
    <source>
        <strain evidence="3">V5/3M</strain>
        <plasmid evidence="3">unnamed3</plasmid>
    </source>
</reference>
<protein>
    <recommendedName>
        <fullName evidence="2">AntA/AntB antirepressor domain-containing protein</fullName>
    </recommendedName>
</protein>
<dbReference type="Pfam" id="PF08346">
    <property type="entry name" value="AntA"/>
    <property type="match status" value="1"/>
</dbReference>
<dbReference type="EMBL" id="CP016618">
    <property type="protein sequence ID" value="ANY83722.1"/>
    <property type="molecule type" value="Genomic_DNA"/>
</dbReference>
<gene>
    <name evidence="3" type="ORF">BB934_36390</name>
</gene>
<feature type="domain" description="AntA/AntB antirepressor" evidence="2">
    <location>
        <begin position="6"/>
        <end position="38"/>
    </location>
</feature>
<organism evidence="3">
    <name type="scientific">Microvirga ossetica</name>
    <dbReference type="NCBI Taxonomy" id="1882682"/>
    <lineage>
        <taxon>Bacteria</taxon>
        <taxon>Pseudomonadati</taxon>
        <taxon>Pseudomonadota</taxon>
        <taxon>Alphaproteobacteria</taxon>
        <taxon>Hyphomicrobiales</taxon>
        <taxon>Methylobacteriaceae</taxon>
        <taxon>Microvirga</taxon>
    </lineage>
</organism>
<name>A0A1B2EUZ7_9HYPH</name>
<sequence>MVPTGNARDLHRFLEVRKDFSSGMKDRISRDSFVEGVDCGVDIGPPNRRGETAVLLGTGSVATWLLRSRGGLPALDEMPNGSADSDAKGNADSDMIQSRA</sequence>
<evidence type="ECO:0000256" key="1">
    <source>
        <dbReference type="SAM" id="MobiDB-lite"/>
    </source>
</evidence>
<geneLocation type="plasmid" evidence="3">
    <name>unnamed3</name>
</geneLocation>
<dbReference type="InterPro" id="IPR013557">
    <property type="entry name" value="AntA/B_antirep"/>
</dbReference>
<evidence type="ECO:0000259" key="2">
    <source>
        <dbReference type="Pfam" id="PF08346"/>
    </source>
</evidence>